<evidence type="ECO:0000313" key="2">
    <source>
        <dbReference type="EMBL" id="TQM25778.1"/>
    </source>
</evidence>
<dbReference type="Proteomes" id="UP000316331">
    <property type="component" value="Unassembled WGS sequence"/>
</dbReference>
<gene>
    <name evidence="2" type="ORF">FB390_5942</name>
</gene>
<evidence type="ECO:0000256" key="1">
    <source>
        <dbReference type="SAM" id="MobiDB-lite"/>
    </source>
</evidence>
<organism evidence="2 3">
    <name type="scientific">Nocardia bhagyanarayanae</name>
    <dbReference type="NCBI Taxonomy" id="1215925"/>
    <lineage>
        <taxon>Bacteria</taxon>
        <taxon>Bacillati</taxon>
        <taxon>Actinomycetota</taxon>
        <taxon>Actinomycetes</taxon>
        <taxon>Mycobacteriales</taxon>
        <taxon>Nocardiaceae</taxon>
        <taxon>Nocardia</taxon>
    </lineage>
</organism>
<feature type="compositionally biased region" description="Basic and acidic residues" evidence="1">
    <location>
        <begin position="264"/>
        <end position="292"/>
    </location>
</feature>
<accession>A0A543EW07</accession>
<name>A0A543EW07_9NOCA</name>
<sequence length="336" mass="36393">MARTACCCRSMFVVQPHLAPGLRTWVDGGIGCRGEVVCWAPVPPSADDAPGPFFDLTGWECSHTDFHLEDFVPVDTTYAEGPLLEDLDSGLAYFVRVLADPDTIRGRLTLLPTCPEGLTWNWYDGDTEAWNAETDLPAYLQLLADHCRAVGTALIGVFIGEGGLVLAFLPSDIVEANAPVATALSRRRVSGRARNVGLNAAGPPTAGPACSTPESTSESSDRLCRHNVRAQPMVVASTWIGCLRDVVSPGCILLINVVVRTRRRADSSGRRRSPAHCEREEHGDRTETADRRGTRRLRRGEPTVQRSLESCRWPGQSRGATAGEAQTGHVSHDIGE</sequence>
<proteinExistence type="predicted"/>
<evidence type="ECO:0000313" key="3">
    <source>
        <dbReference type="Proteomes" id="UP000316331"/>
    </source>
</evidence>
<feature type="region of interest" description="Disordered" evidence="1">
    <location>
        <begin position="195"/>
        <end position="222"/>
    </location>
</feature>
<dbReference type="AlphaFoldDB" id="A0A543EW07"/>
<keyword evidence="3" id="KW-1185">Reference proteome</keyword>
<dbReference type="EMBL" id="VFPG01000002">
    <property type="protein sequence ID" value="TQM25778.1"/>
    <property type="molecule type" value="Genomic_DNA"/>
</dbReference>
<feature type="region of interest" description="Disordered" evidence="1">
    <location>
        <begin position="263"/>
        <end position="336"/>
    </location>
</feature>
<reference evidence="2 3" key="1">
    <citation type="submission" date="2019-06" db="EMBL/GenBank/DDBJ databases">
        <title>Sequencing the genomes of 1000 actinobacteria strains.</title>
        <authorList>
            <person name="Klenk H.-P."/>
        </authorList>
    </citation>
    <scope>NUCLEOTIDE SEQUENCE [LARGE SCALE GENOMIC DNA]</scope>
    <source>
        <strain evidence="2 3">DSM 103495</strain>
    </source>
</reference>
<protein>
    <submittedName>
        <fullName evidence="2">Uncharacterized protein</fullName>
    </submittedName>
</protein>
<comment type="caution">
    <text evidence="2">The sequence shown here is derived from an EMBL/GenBank/DDBJ whole genome shotgun (WGS) entry which is preliminary data.</text>
</comment>